<dbReference type="RefSeq" id="WP_136495355.1">
    <property type="nucleotide sequence ID" value="NZ_CP046052.1"/>
</dbReference>
<dbReference type="AlphaFoldDB" id="A0A6B8KBL9"/>
<organism evidence="4 5">
    <name type="scientific">Methylocystis heyeri</name>
    <dbReference type="NCBI Taxonomy" id="391905"/>
    <lineage>
        <taxon>Bacteria</taxon>
        <taxon>Pseudomonadati</taxon>
        <taxon>Pseudomonadota</taxon>
        <taxon>Alphaproteobacteria</taxon>
        <taxon>Hyphomicrobiales</taxon>
        <taxon>Methylocystaceae</taxon>
        <taxon>Methylocystis</taxon>
    </lineage>
</organism>
<dbReference type="PANTHER" id="PTHR43877">
    <property type="entry name" value="AMINOALKYLPHOSPHONATE N-ACETYLTRANSFERASE-RELATED-RELATED"/>
    <property type="match status" value="1"/>
</dbReference>
<evidence type="ECO:0000259" key="3">
    <source>
        <dbReference type="PROSITE" id="PS51186"/>
    </source>
</evidence>
<name>A0A6B8KBL9_9HYPH</name>
<evidence type="ECO:0000313" key="5">
    <source>
        <dbReference type="Proteomes" id="UP000309061"/>
    </source>
</evidence>
<accession>A0A6B8KBL9</accession>
<evidence type="ECO:0000256" key="1">
    <source>
        <dbReference type="ARBA" id="ARBA00022679"/>
    </source>
</evidence>
<keyword evidence="1 4" id="KW-0808">Transferase</keyword>
<evidence type="ECO:0000313" key="4">
    <source>
        <dbReference type="EMBL" id="QGM45067.1"/>
    </source>
</evidence>
<feature type="domain" description="N-acetyltransferase" evidence="3">
    <location>
        <begin position="5"/>
        <end position="167"/>
    </location>
</feature>
<gene>
    <name evidence="4" type="ORF">H2LOC_004830</name>
</gene>
<dbReference type="Pfam" id="PF00583">
    <property type="entry name" value="Acetyltransf_1"/>
    <property type="match status" value="1"/>
</dbReference>
<keyword evidence="2" id="KW-0012">Acyltransferase</keyword>
<evidence type="ECO:0000256" key="2">
    <source>
        <dbReference type="ARBA" id="ARBA00023315"/>
    </source>
</evidence>
<dbReference type="InterPro" id="IPR050832">
    <property type="entry name" value="Bact_Acetyltransf"/>
</dbReference>
<dbReference type="PROSITE" id="PS51186">
    <property type="entry name" value="GNAT"/>
    <property type="match status" value="1"/>
</dbReference>
<keyword evidence="5" id="KW-1185">Reference proteome</keyword>
<sequence length="168" mass="18232">MPAGFSIRRLNAADAGAFKEARQEMFRSQPREFRFAPEDESGLPLEEFARRLGNDYVVAAFGTGGLVGLGGFSCFSGAKVGHKGLIWGMYVKPEARGAGAADAIMRALLDHAAGTVEQVVLTAVASNPRAIRFYERWGFRAYGCEPRSVKLADGDYLDETLMALSFSK</sequence>
<dbReference type="Proteomes" id="UP000309061">
    <property type="component" value="Chromosome"/>
</dbReference>
<dbReference type="OrthoDB" id="336415at2"/>
<dbReference type="EMBL" id="CP046052">
    <property type="protein sequence ID" value="QGM45067.1"/>
    <property type="molecule type" value="Genomic_DNA"/>
</dbReference>
<protein>
    <submittedName>
        <fullName evidence="4">GNAT family N-acetyltransferase</fullName>
    </submittedName>
</protein>
<dbReference type="KEGG" id="mhey:H2LOC_004830"/>
<proteinExistence type="predicted"/>
<dbReference type="Gene3D" id="3.40.630.30">
    <property type="match status" value="1"/>
</dbReference>
<dbReference type="InterPro" id="IPR000182">
    <property type="entry name" value="GNAT_dom"/>
</dbReference>
<dbReference type="InterPro" id="IPR016181">
    <property type="entry name" value="Acyl_CoA_acyltransferase"/>
</dbReference>
<reference evidence="4 5" key="1">
    <citation type="submission" date="2019-11" db="EMBL/GenBank/DDBJ databases">
        <title>The genome sequence of Methylocystis heyeri.</title>
        <authorList>
            <person name="Oshkin I.Y."/>
            <person name="Miroshnikov K."/>
            <person name="Dedysh S.N."/>
        </authorList>
    </citation>
    <scope>NUCLEOTIDE SEQUENCE [LARGE SCALE GENOMIC DNA]</scope>
    <source>
        <strain evidence="4 5">H2</strain>
    </source>
</reference>
<dbReference type="SUPFAM" id="SSF55729">
    <property type="entry name" value="Acyl-CoA N-acyltransferases (Nat)"/>
    <property type="match status" value="1"/>
</dbReference>
<dbReference type="CDD" id="cd04301">
    <property type="entry name" value="NAT_SF"/>
    <property type="match status" value="1"/>
</dbReference>
<dbReference type="GO" id="GO:0016747">
    <property type="term" value="F:acyltransferase activity, transferring groups other than amino-acyl groups"/>
    <property type="evidence" value="ECO:0007669"/>
    <property type="project" value="InterPro"/>
</dbReference>